<accession>A0A1R3JVK8</accession>
<dbReference type="AlphaFoldDB" id="A0A1R3JVK8"/>
<proteinExistence type="predicted"/>
<reference evidence="2" key="1">
    <citation type="submission" date="2013-09" db="EMBL/GenBank/DDBJ databases">
        <title>Corchorus olitorius genome sequencing.</title>
        <authorList>
            <person name="Alam M."/>
            <person name="Haque M.S."/>
            <person name="Islam M.S."/>
            <person name="Emdad E.M."/>
            <person name="Islam M.M."/>
            <person name="Ahmed B."/>
            <person name="Halim A."/>
            <person name="Hossen Q.M.M."/>
            <person name="Hossain M.Z."/>
            <person name="Ahmed R."/>
            <person name="Khan M.M."/>
            <person name="Islam R."/>
            <person name="Rashid M.M."/>
            <person name="Khan S.A."/>
            <person name="Rahman M.S."/>
            <person name="Alam M."/>
            <person name="Yahiya A.S."/>
            <person name="Khan M.S."/>
            <person name="Azam M.S."/>
            <person name="Haque T."/>
            <person name="Lashkar M.Z.H."/>
            <person name="Akhand A.I."/>
            <person name="Morshed G."/>
            <person name="Roy S."/>
            <person name="Uddin K.S."/>
            <person name="Rabeya T."/>
            <person name="Hossain A.S."/>
            <person name="Chowdhury A."/>
            <person name="Snigdha A.R."/>
            <person name="Mortoza M.S."/>
            <person name="Matin S.A."/>
            <person name="Hoque S.M.E."/>
            <person name="Islam M.K."/>
            <person name="Roy D.K."/>
            <person name="Haider R."/>
            <person name="Moosa M.M."/>
            <person name="Elias S.M."/>
            <person name="Hasan A.M."/>
            <person name="Jahan S."/>
            <person name="Shafiuddin M."/>
            <person name="Mahmood N."/>
            <person name="Shommy N.S."/>
        </authorList>
    </citation>
    <scope>NUCLEOTIDE SEQUENCE [LARGE SCALE GENOMIC DNA]</scope>
    <source>
        <strain evidence="2">cv. O-4</strain>
    </source>
</reference>
<protein>
    <submittedName>
        <fullName evidence="1">Serine/threonine protein kinase</fullName>
    </submittedName>
</protein>
<evidence type="ECO:0000313" key="2">
    <source>
        <dbReference type="Proteomes" id="UP000187203"/>
    </source>
</evidence>
<organism evidence="1 2">
    <name type="scientific">Corchorus olitorius</name>
    <dbReference type="NCBI Taxonomy" id="93759"/>
    <lineage>
        <taxon>Eukaryota</taxon>
        <taxon>Viridiplantae</taxon>
        <taxon>Streptophyta</taxon>
        <taxon>Embryophyta</taxon>
        <taxon>Tracheophyta</taxon>
        <taxon>Spermatophyta</taxon>
        <taxon>Magnoliopsida</taxon>
        <taxon>eudicotyledons</taxon>
        <taxon>Gunneridae</taxon>
        <taxon>Pentapetalae</taxon>
        <taxon>rosids</taxon>
        <taxon>malvids</taxon>
        <taxon>Malvales</taxon>
        <taxon>Malvaceae</taxon>
        <taxon>Grewioideae</taxon>
        <taxon>Apeibeae</taxon>
        <taxon>Corchorus</taxon>
    </lineage>
</organism>
<dbReference type="Proteomes" id="UP000187203">
    <property type="component" value="Unassembled WGS sequence"/>
</dbReference>
<gene>
    <name evidence="1" type="ORF">COLO4_13779</name>
</gene>
<keyword evidence="1" id="KW-0723">Serine/threonine-protein kinase</keyword>
<keyword evidence="1" id="KW-0418">Kinase</keyword>
<name>A0A1R3JVK8_9ROSI</name>
<dbReference type="GO" id="GO:0004674">
    <property type="term" value="F:protein serine/threonine kinase activity"/>
    <property type="evidence" value="ECO:0007669"/>
    <property type="project" value="UniProtKB-KW"/>
</dbReference>
<keyword evidence="2" id="KW-1185">Reference proteome</keyword>
<comment type="caution">
    <text evidence="1">The sequence shown here is derived from an EMBL/GenBank/DDBJ whole genome shotgun (WGS) entry which is preliminary data.</text>
</comment>
<sequence>MLVDQLDQQDASYLVGRQLSPNGFIGFNKIRPQYKLVWYAGDIDALIKLLARGIPYELIRSKWLSFDYTQQWTSFGDMGMITRSKECRFVDTQVMEIVLRIHARSMKILQIQIARKADQAAGFVKRKL</sequence>
<evidence type="ECO:0000313" key="1">
    <source>
        <dbReference type="EMBL" id="OMO98687.1"/>
    </source>
</evidence>
<keyword evidence="1" id="KW-0808">Transferase</keyword>
<dbReference type="EMBL" id="AWUE01015287">
    <property type="protein sequence ID" value="OMO98687.1"/>
    <property type="molecule type" value="Genomic_DNA"/>
</dbReference>